<proteinExistence type="predicted"/>
<keyword evidence="2" id="KW-1185">Reference proteome</keyword>
<protein>
    <submittedName>
        <fullName evidence="1">Uncharacterized protein</fullName>
    </submittedName>
</protein>
<name>A0AAN9JMI7_CLITE</name>
<dbReference type="Proteomes" id="UP001359559">
    <property type="component" value="Unassembled WGS sequence"/>
</dbReference>
<accession>A0AAN9JMI7</accession>
<organism evidence="1 2">
    <name type="scientific">Clitoria ternatea</name>
    <name type="common">Butterfly pea</name>
    <dbReference type="NCBI Taxonomy" id="43366"/>
    <lineage>
        <taxon>Eukaryota</taxon>
        <taxon>Viridiplantae</taxon>
        <taxon>Streptophyta</taxon>
        <taxon>Embryophyta</taxon>
        <taxon>Tracheophyta</taxon>
        <taxon>Spermatophyta</taxon>
        <taxon>Magnoliopsida</taxon>
        <taxon>eudicotyledons</taxon>
        <taxon>Gunneridae</taxon>
        <taxon>Pentapetalae</taxon>
        <taxon>rosids</taxon>
        <taxon>fabids</taxon>
        <taxon>Fabales</taxon>
        <taxon>Fabaceae</taxon>
        <taxon>Papilionoideae</taxon>
        <taxon>50 kb inversion clade</taxon>
        <taxon>NPAAA clade</taxon>
        <taxon>indigoferoid/millettioid clade</taxon>
        <taxon>Phaseoleae</taxon>
        <taxon>Clitoria</taxon>
    </lineage>
</organism>
<dbReference type="EMBL" id="JAYKXN010000003">
    <property type="protein sequence ID" value="KAK7301980.1"/>
    <property type="molecule type" value="Genomic_DNA"/>
</dbReference>
<evidence type="ECO:0000313" key="1">
    <source>
        <dbReference type="EMBL" id="KAK7301980.1"/>
    </source>
</evidence>
<comment type="caution">
    <text evidence="1">The sequence shown here is derived from an EMBL/GenBank/DDBJ whole genome shotgun (WGS) entry which is preliminary data.</text>
</comment>
<gene>
    <name evidence="1" type="ORF">RJT34_12857</name>
</gene>
<evidence type="ECO:0000313" key="2">
    <source>
        <dbReference type="Proteomes" id="UP001359559"/>
    </source>
</evidence>
<dbReference type="AlphaFoldDB" id="A0AAN9JMI7"/>
<sequence length="140" mass="14703">MATPSTTSINLRTSGAIGLISALAINLNLILSEKSKGGDYPLTDRKINVGCGPWFSERKVKVGGCPLADRNNDCGVWPLFLVIMVPLGDENLGSASFGDCDFTGDANLLISLGENFWSGSLVSGSSFLCDVVPSPFKTDG</sequence>
<reference evidence="1 2" key="1">
    <citation type="submission" date="2024-01" db="EMBL/GenBank/DDBJ databases">
        <title>The genomes of 5 underutilized Papilionoideae crops provide insights into root nodulation and disease resistance.</title>
        <authorList>
            <person name="Yuan L."/>
        </authorList>
    </citation>
    <scope>NUCLEOTIDE SEQUENCE [LARGE SCALE GENOMIC DNA]</scope>
    <source>
        <strain evidence="1">LY-2023</strain>
        <tissue evidence="1">Leaf</tissue>
    </source>
</reference>